<feature type="region of interest" description="Disordered" evidence="6">
    <location>
        <begin position="15"/>
        <end position="48"/>
    </location>
</feature>
<dbReference type="PANTHER" id="PTHR46481">
    <property type="entry name" value="ZINC FINGER BED DOMAIN-CONTAINING PROTEIN 4"/>
    <property type="match status" value="1"/>
</dbReference>
<proteinExistence type="predicted"/>
<keyword evidence="5" id="KW-0539">Nucleus</keyword>
<evidence type="ECO:0000313" key="7">
    <source>
        <dbReference type="EMBL" id="KAJ8873163.1"/>
    </source>
</evidence>
<dbReference type="PANTHER" id="PTHR46481:SF10">
    <property type="entry name" value="ZINC FINGER BED DOMAIN-CONTAINING PROTEIN 39"/>
    <property type="match status" value="1"/>
</dbReference>
<name>A0ABQ9GMC7_9NEOP</name>
<evidence type="ECO:0000256" key="1">
    <source>
        <dbReference type="ARBA" id="ARBA00004123"/>
    </source>
</evidence>
<evidence type="ECO:0000256" key="6">
    <source>
        <dbReference type="SAM" id="MobiDB-lite"/>
    </source>
</evidence>
<evidence type="ECO:0000256" key="5">
    <source>
        <dbReference type="ARBA" id="ARBA00023242"/>
    </source>
</evidence>
<evidence type="ECO:0000256" key="2">
    <source>
        <dbReference type="ARBA" id="ARBA00022723"/>
    </source>
</evidence>
<evidence type="ECO:0000256" key="4">
    <source>
        <dbReference type="ARBA" id="ARBA00022833"/>
    </source>
</evidence>
<sequence length="554" mass="63454">MYRIPKRFQEQSCCSDEDSVEKESVSLSQEVSSPKTNDGTAATNKNPTWNFFPKNKITGNSETTASCIYFSQISKTKIGQTTSLIRHLENKYPAKHAPWKNEVKERHSKTSLTSTAGCNLPKQVLMNMFVHSSGNHQYSIVCEPEFKQFINLAIPEYDLPGRNYFASTLIPSLYMNTKNQMTEVIKVDINTQSLASLCLTSDIWTSDANESFISVTLLYVNQDFTLRKFLLLNSYFRGSHDSVKIKEKIKSLMKEYDLLETKCFAHTTQLVISDAKFFTEGMDRLLTKCRAIVGHYKHSCQARERLNALQKLNDEKCLEVTQDVATRWNSEFLLLERLYTMKKSINAEFAANRCSDSPLIEEDWHLAESYIAQLQPLHQATKEVSLDTCCDLLIKFAIFLNIVGEDAVGIFNTFNLLDEARNDYKEVIKAFENYIRPTRNVPYERFLLYSRKQKEGEQFQQFITDLKTPVHSCELGDQVNDIVRDCVFIEKCANTTSNIRVGVWISNLGRSQSAATEVSSNYYTGYTSTREWNNHVCKYCGETQKGRGLALQKI</sequence>
<dbReference type="Proteomes" id="UP001159363">
    <property type="component" value="Chromosome 10"/>
</dbReference>
<comment type="caution">
    <text evidence="7">The sequence shown here is derived from an EMBL/GenBank/DDBJ whole genome shotgun (WGS) entry which is preliminary data.</text>
</comment>
<dbReference type="InterPro" id="IPR052035">
    <property type="entry name" value="ZnF_BED_domain_contain"/>
</dbReference>
<dbReference type="SUPFAM" id="SSF53098">
    <property type="entry name" value="Ribonuclease H-like"/>
    <property type="match status" value="1"/>
</dbReference>
<evidence type="ECO:0000313" key="8">
    <source>
        <dbReference type="Proteomes" id="UP001159363"/>
    </source>
</evidence>
<feature type="compositionally biased region" description="Polar residues" evidence="6">
    <location>
        <begin position="29"/>
        <end position="48"/>
    </location>
</feature>
<evidence type="ECO:0000256" key="3">
    <source>
        <dbReference type="ARBA" id="ARBA00022771"/>
    </source>
</evidence>
<keyword evidence="3" id="KW-0863">Zinc-finger</keyword>
<reference evidence="7 8" key="1">
    <citation type="submission" date="2023-02" db="EMBL/GenBank/DDBJ databases">
        <title>LHISI_Scaffold_Assembly.</title>
        <authorList>
            <person name="Stuart O.P."/>
            <person name="Cleave R."/>
            <person name="Magrath M.J.L."/>
            <person name="Mikheyev A.S."/>
        </authorList>
    </citation>
    <scope>NUCLEOTIDE SEQUENCE [LARGE SCALE GENOMIC DNA]</scope>
    <source>
        <strain evidence="7">Daus_M_001</strain>
        <tissue evidence="7">Leg muscle</tissue>
    </source>
</reference>
<protein>
    <submittedName>
        <fullName evidence="7">Uncharacterized protein</fullName>
    </submittedName>
</protein>
<keyword evidence="8" id="KW-1185">Reference proteome</keyword>
<dbReference type="EMBL" id="JARBHB010000011">
    <property type="protein sequence ID" value="KAJ8873163.1"/>
    <property type="molecule type" value="Genomic_DNA"/>
</dbReference>
<keyword evidence="2" id="KW-0479">Metal-binding</keyword>
<dbReference type="InterPro" id="IPR012337">
    <property type="entry name" value="RNaseH-like_sf"/>
</dbReference>
<comment type="subcellular location">
    <subcellularLocation>
        <location evidence="1">Nucleus</location>
    </subcellularLocation>
</comment>
<accession>A0ABQ9GMC7</accession>
<gene>
    <name evidence="7" type="ORF">PR048_026780</name>
</gene>
<keyword evidence="4" id="KW-0862">Zinc</keyword>
<organism evidence="7 8">
    <name type="scientific">Dryococelus australis</name>
    <dbReference type="NCBI Taxonomy" id="614101"/>
    <lineage>
        <taxon>Eukaryota</taxon>
        <taxon>Metazoa</taxon>
        <taxon>Ecdysozoa</taxon>
        <taxon>Arthropoda</taxon>
        <taxon>Hexapoda</taxon>
        <taxon>Insecta</taxon>
        <taxon>Pterygota</taxon>
        <taxon>Neoptera</taxon>
        <taxon>Polyneoptera</taxon>
        <taxon>Phasmatodea</taxon>
        <taxon>Verophasmatodea</taxon>
        <taxon>Anareolatae</taxon>
        <taxon>Phasmatidae</taxon>
        <taxon>Eurycanthinae</taxon>
        <taxon>Dryococelus</taxon>
    </lineage>
</organism>